<name>A0A0C3FEW6_PILCF</name>
<reference evidence="3" key="2">
    <citation type="submission" date="2015-01" db="EMBL/GenBank/DDBJ databases">
        <title>Evolutionary Origins and Diversification of the Mycorrhizal Mutualists.</title>
        <authorList>
            <consortium name="DOE Joint Genome Institute"/>
            <consortium name="Mycorrhizal Genomics Consortium"/>
            <person name="Kohler A."/>
            <person name="Kuo A."/>
            <person name="Nagy L.G."/>
            <person name="Floudas D."/>
            <person name="Copeland A."/>
            <person name="Barry K.W."/>
            <person name="Cichocki N."/>
            <person name="Veneault-Fourrey C."/>
            <person name="LaButti K."/>
            <person name="Lindquist E.A."/>
            <person name="Lipzen A."/>
            <person name="Lundell T."/>
            <person name="Morin E."/>
            <person name="Murat C."/>
            <person name="Riley R."/>
            <person name="Ohm R."/>
            <person name="Sun H."/>
            <person name="Tunlid A."/>
            <person name="Henrissat B."/>
            <person name="Grigoriev I.V."/>
            <person name="Hibbett D.S."/>
            <person name="Martin F."/>
        </authorList>
    </citation>
    <scope>NUCLEOTIDE SEQUENCE [LARGE SCALE GENOMIC DNA]</scope>
    <source>
        <strain evidence="3">F 1598</strain>
    </source>
</reference>
<feature type="compositionally biased region" description="Low complexity" evidence="1">
    <location>
        <begin position="124"/>
        <end position="133"/>
    </location>
</feature>
<keyword evidence="3" id="KW-1185">Reference proteome</keyword>
<dbReference type="InParanoid" id="A0A0C3FEW6"/>
<feature type="compositionally biased region" description="Low complexity" evidence="1">
    <location>
        <begin position="141"/>
        <end position="180"/>
    </location>
</feature>
<feature type="region of interest" description="Disordered" evidence="1">
    <location>
        <begin position="66"/>
        <end position="183"/>
    </location>
</feature>
<organism evidence="2 3">
    <name type="scientific">Piloderma croceum (strain F 1598)</name>
    <dbReference type="NCBI Taxonomy" id="765440"/>
    <lineage>
        <taxon>Eukaryota</taxon>
        <taxon>Fungi</taxon>
        <taxon>Dikarya</taxon>
        <taxon>Basidiomycota</taxon>
        <taxon>Agaricomycotina</taxon>
        <taxon>Agaricomycetes</taxon>
        <taxon>Agaricomycetidae</taxon>
        <taxon>Atheliales</taxon>
        <taxon>Atheliaceae</taxon>
        <taxon>Piloderma</taxon>
    </lineage>
</organism>
<proteinExistence type="predicted"/>
<dbReference type="EMBL" id="KN833016">
    <property type="protein sequence ID" value="KIM78554.1"/>
    <property type="molecule type" value="Genomic_DNA"/>
</dbReference>
<dbReference type="HOGENOM" id="CLU_1267323_0_0_1"/>
<evidence type="ECO:0000313" key="3">
    <source>
        <dbReference type="Proteomes" id="UP000054166"/>
    </source>
</evidence>
<feature type="compositionally biased region" description="Pro residues" evidence="1">
    <location>
        <begin position="113"/>
        <end position="123"/>
    </location>
</feature>
<reference evidence="2 3" key="1">
    <citation type="submission" date="2014-04" db="EMBL/GenBank/DDBJ databases">
        <authorList>
            <consortium name="DOE Joint Genome Institute"/>
            <person name="Kuo A."/>
            <person name="Tarkka M."/>
            <person name="Buscot F."/>
            <person name="Kohler A."/>
            <person name="Nagy L.G."/>
            <person name="Floudas D."/>
            <person name="Copeland A."/>
            <person name="Barry K.W."/>
            <person name="Cichocki N."/>
            <person name="Veneault-Fourrey C."/>
            <person name="LaButti K."/>
            <person name="Lindquist E.A."/>
            <person name="Lipzen A."/>
            <person name="Lundell T."/>
            <person name="Morin E."/>
            <person name="Murat C."/>
            <person name="Sun H."/>
            <person name="Tunlid A."/>
            <person name="Henrissat B."/>
            <person name="Grigoriev I.V."/>
            <person name="Hibbett D.S."/>
            <person name="Martin F."/>
            <person name="Nordberg H.P."/>
            <person name="Cantor M.N."/>
            <person name="Hua S.X."/>
        </authorList>
    </citation>
    <scope>NUCLEOTIDE SEQUENCE [LARGE SCALE GENOMIC DNA]</scope>
    <source>
        <strain evidence="2 3">F 1598</strain>
    </source>
</reference>
<dbReference type="AlphaFoldDB" id="A0A0C3FEW6"/>
<protein>
    <submittedName>
        <fullName evidence="2">Uncharacterized protein</fullName>
    </submittedName>
</protein>
<dbReference type="Proteomes" id="UP000054166">
    <property type="component" value="Unassembled WGS sequence"/>
</dbReference>
<evidence type="ECO:0000313" key="2">
    <source>
        <dbReference type="EMBL" id="KIM78554.1"/>
    </source>
</evidence>
<sequence>MAWFQAPPTTTTLYTSSHHLSLSPSTIVSHGAPETEPLRSVSVFLGPSPLLPRVCVRRAPTTTTTLYTSSHHLSPSPPTVVSHGAPKTERSRSVSVFLGSSPLLPRVCERRAPPPPPYPPRPTTSPHRSSHTAPETEPLRSVLSDLAPASSSASRLRTQSPTTTTTSSTSSHHLTPSPSTAILHGVPETEQSRSVSLDLAPSPLSCLAFANVNLSSPG</sequence>
<evidence type="ECO:0000256" key="1">
    <source>
        <dbReference type="SAM" id="MobiDB-lite"/>
    </source>
</evidence>
<accession>A0A0C3FEW6</accession>
<gene>
    <name evidence="2" type="ORF">PILCRDRAFT_11245</name>
</gene>